<name>I9LEB0_9FIRM</name>
<sequence>MTLAEKLLQEFQKLPANKQRQTIDFVEFLCNKEQKKLEDMMDTVITDNKEAFLELSK</sequence>
<dbReference type="RefSeq" id="WP_007933756.1">
    <property type="nucleotide sequence ID" value="NZ_AKVJ01000023.1"/>
</dbReference>
<gene>
    <name evidence="1" type="ORF">FB4_3111</name>
</gene>
<dbReference type="PATRIC" id="fig|1149862.3.peg.2074"/>
<organism evidence="1 2">
    <name type="scientific">Pelosinus fermentans B4</name>
    <dbReference type="NCBI Taxonomy" id="1149862"/>
    <lineage>
        <taxon>Bacteria</taxon>
        <taxon>Bacillati</taxon>
        <taxon>Bacillota</taxon>
        <taxon>Negativicutes</taxon>
        <taxon>Selenomonadales</taxon>
        <taxon>Sporomusaceae</taxon>
        <taxon>Pelosinus</taxon>
    </lineage>
</organism>
<dbReference type="EMBL" id="AKVJ01000023">
    <property type="protein sequence ID" value="EIW18701.1"/>
    <property type="molecule type" value="Genomic_DNA"/>
</dbReference>
<proteinExistence type="predicted"/>
<protein>
    <submittedName>
        <fullName evidence="1">Uncharacterized protein</fullName>
    </submittedName>
</protein>
<evidence type="ECO:0000313" key="2">
    <source>
        <dbReference type="Proteomes" id="UP000004324"/>
    </source>
</evidence>
<dbReference type="Proteomes" id="UP000004324">
    <property type="component" value="Unassembled WGS sequence"/>
</dbReference>
<accession>I9LEB0</accession>
<dbReference type="AlphaFoldDB" id="I9LEB0"/>
<comment type="caution">
    <text evidence="1">The sequence shown here is derived from an EMBL/GenBank/DDBJ whole genome shotgun (WGS) entry which is preliminary data.</text>
</comment>
<evidence type="ECO:0000313" key="1">
    <source>
        <dbReference type="EMBL" id="EIW18701.1"/>
    </source>
</evidence>
<reference evidence="1 2" key="1">
    <citation type="journal article" date="2012" name="J. Bacteriol.">
        <title>Draft Genome Sequences for Two Metal-Reducing Pelosinus fermentans Strains Isolated from a Cr(VI)-Contaminated Site and for Type Strain R7.</title>
        <authorList>
            <person name="Brown S.D."/>
            <person name="Podar M."/>
            <person name="Klingeman D.M."/>
            <person name="Johnson C.M."/>
            <person name="Yang Z.K."/>
            <person name="Utturkar S.M."/>
            <person name="Land M.L."/>
            <person name="Mosher J.J."/>
            <person name="Hurt R.A.Jr."/>
            <person name="Phelps T.J."/>
            <person name="Palumbo A.V."/>
            <person name="Arkin A.P."/>
            <person name="Hazen T.C."/>
            <person name="Elias D.A."/>
        </authorList>
    </citation>
    <scope>NUCLEOTIDE SEQUENCE [LARGE SCALE GENOMIC DNA]</scope>
    <source>
        <strain evidence="1 2">B4</strain>
    </source>
</reference>
<dbReference type="OrthoDB" id="1684750at2"/>
<keyword evidence="2" id="KW-1185">Reference proteome</keyword>